<feature type="region of interest" description="Disordered" evidence="5">
    <location>
        <begin position="596"/>
        <end position="620"/>
    </location>
</feature>
<accession>A0AAN6QHZ7</accession>
<feature type="region of interest" description="Disordered" evidence="5">
    <location>
        <begin position="499"/>
        <end position="523"/>
    </location>
</feature>
<feature type="compositionally biased region" description="Basic and acidic residues" evidence="5">
    <location>
        <begin position="512"/>
        <end position="521"/>
    </location>
</feature>
<dbReference type="SUPFAM" id="SSF50965">
    <property type="entry name" value="Galactose oxidase, central domain"/>
    <property type="match status" value="2"/>
</dbReference>
<feature type="region of interest" description="Disordered" evidence="5">
    <location>
        <begin position="554"/>
        <end position="576"/>
    </location>
</feature>
<dbReference type="EMBL" id="MU853350">
    <property type="protein sequence ID" value="KAK4110544.1"/>
    <property type="molecule type" value="Genomic_DNA"/>
</dbReference>
<dbReference type="InterPro" id="IPR015915">
    <property type="entry name" value="Kelch-typ_b-propeller"/>
</dbReference>
<protein>
    <recommendedName>
        <fullName evidence="9">Pre-mRNA splicing factor CLF1</fullName>
    </recommendedName>
</protein>
<evidence type="ECO:0000256" key="2">
    <source>
        <dbReference type="ARBA" id="ARBA00022692"/>
    </source>
</evidence>
<organism evidence="7 8">
    <name type="scientific">Canariomyces notabilis</name>
    <dbReference type="NCBI Taxonomy" id="2074819"/>
    <lineage>
        <taxon>Eukaryota</taxon>
        <taxon>Fungi</taxon>
        <taxon>Dikarya</taxon>
        <taxon>Ascomycota</taxon>
        <taxon>Pezizomycotina</taxon>
        <taxon>Sordariomycetes</taxon>
        <taxon>Sordariomycetidae</taxon>
        <taxon>Sordariales</taxon>
        <taxon>Chaetomiaceae</taxon>
        <taxon>Canariomyces</taxon>
    </lineage>
</organism>
<keyword evidence="3 6" id="KW-1133">Transmembrane helix</keyword>
<evidence type="ECO:0000313" key="7">
    <source>
        <dbReference type="EMBL" id="KAK4110544.1"/>
    </source>
</evidence>
<name>A0AAN6QHZ7_9PEZI</name>
<reference evidence="7" key="2">
    <citation type="submission" date="2023-05" db="EMBL/GenBank/DDBJ databases">
        <authorList>
            <consortium name="Lawrence Berkeley National Laboratory"/>
            <person name="Steindorff A."/>
            <person name="Hensen N."/>
            <person name="Bonometti L."/>
            <person name="Westerberg I."/>
            <person name="Brannstrom I.O."/>
            <person name="Guillou S."/>
            <person name="Cros-Aarteil S."/>
            <person name="Calhoun S."/>
            <person name="Haridas S."/>
            <person name="Kuo A."/>
            <person name="Mondo S."/>
            <person name="Pangilinan J."/>
            <person name="Riley R."/>
            <person name="Labutti K."/>
            <person name="Andreopoulos B."/>
            <person name="Lipzen A."/>
            <person name="Chen C."/>
            <person name="Yanf M."/>
            <person name="Daum C."/>
            <person name="Ng V."/>
            <person name="Clum A."/>
            <person name="Ohm R."/>
            <person name="Martin F."/>
            <person name="Silar P."/>
            <person name="Natvig D."/>
            <person name="Lalanne C."/>
            <person name="Gautier V."/>
            <person name="Ament-Velasquez S.L."/>
            <person name="Kruys A."/>
            <person name="Hutchinson M.I."/>
            <person name="Powell A.J."/>
            <person name="Barry K."/>
            <person name="Miller A.N."/>
            <person name="Grigoriev I.V."/>
            <person name="Debuchy R."/>
            <person name="Gladieux P."/>
            <person name="Thoren M.H."/>
            <person name="Johannesson H."/>
        </authorList>
    </citation>
    <scope>NUCLEOTIDE SEQUENCE</scope>
    <source>
        <strain evidence="7">CBS 508.74</strain>
    </source>
</reference>
<dbReference type="Gene3D" id="2.130.10.80">
    <property type="entry name" value="Galactose oxidase/kelch, beta-propeller"/>
    <property type="match status" value="1"/>
</dbReference>
<dbReference type="Proteomes" id="UP001302812">
    <property type="component" value="Unassembled WGS sequence"/>
</dbReference>
<dbReference type="InterPro" id="IPR037293">
    <property type="entry name" value="Gal_Oxidase_central_sf"/>
</dbReference>
<comment type="subcellular location">
    <subcellularLocation>
        <location evidence="1">Membrane</location>
        <topology evidence="1">Single-pass membrane protein</topology>
    </subcellularLocation>
</comment>
<feature type="compositionally biased region" description="Pro residues" evidence="5">
    <location>
        <begin position="747"/>
        <end position="759"/>
    </location>
</feature>
<feature type="region of interest" description="Disordered" evidence="5">
    <location>
        <begin position="731"/>
        <end position="773"/>
    </location>
</feature>
<dbReference type="GO" id="GO:0071944">
    <property type="term" value="C:cell periphery"/>
    <property type="evidence" value="ECO:0007669"/>
    <property type="project" value="UniProtKB-ARBA"/>
</dbReference>
<reference evidence="7" key="1">
    <citation type="journal article" date="2023" name="Mol. Phylogenet. Evol.">
        <title>Genome-scale phylogeny and comparative genomics of the fungal order Sordariales.</title>
        <authorList>
            <person name="Hensen N."/>
            <person name="Bonometti L."/>
            <person name="Westerberg I."/>
            <person name="Brannstrom I.O."/>
            <person name="Guillou S."/>
            <person name="Cros-Aarteil S."/>
            <person name="Calhoun S."/>
            <person name="Haridas S."/>
            <person name="Kuo A."/>
            <person name="Mondo S."/>
            <person name="Pangilinan J."/>
            <person name="Riley R."/>
            <person name="LaButti K."/>
            <person name="Andreopoulos B."/>
            <person name="Lipzen A."/>
            <person name="Chen C."/>
            <person name="Yan M."/>
            <person name="Daum C."/>
            <person name="Ng V."/>
            <person name="Clum A."/>
            <person name="Steindorff A."/>
            <person name="Ohm R.A."/>
            <person name="Martin F."/>
            <person name="Silar P."/>
            <person name="Natvig D.O."/>
            <person name="Lalanne C."/>
            <person name="Gautier V."/>
            <person name="Ament-Velasquez S.L."/>
            <person name="Kruys A."/>
            <person name="Hutchinson M.I."/>
            <person name="Powell A.J."/>
            <person name="Barry K."/>
            <person name="Miller A.N."/>
            <person name="Grigoriev I.V."/>
            <person name="Debuchy R."/>
            <person name="Gladieux P."/>
            <person name="Hiltunen Thoren M."/>
            <person name="Johannesson H."/>
        </authorList>
    </citation>
    <scope>NUCLEOTIDE SEQUENCE</scope>
    <source>
        <strain evidence="7">CBS 508.74</strain>
    </source>
</reference>
<evidence type="ECO:0000256" key="3">
    <source>
        <dbReference type="ARBA" id="ARBA00022989"/>
    </source>
</evidence>
<gene>
    <name evidence="7" type="ORF">N656DRAFT_713806</name>
</gene>
<evidence type="ECO:0000313" key="8">
    <source>
        <dbReference type="Proteomes" id="UP001302812"/>
    </source>
</evidence>
<evidence type="ECO:0000256" key="5">
    <source>
        <dbReference type="SAM" id="MobiDB-lite"/>
    </source>
</evidence>
<dbReference type="PANTHER" id="PTHR15549">
    <property type="entry name" value="PAIRED IMMUNOGLOBULIN-LIKE TYPE 2 RECEPTOR"/>
    <property type="match status" value="1"/>
</dbReference>
<dbReference type="Gene3D" id="2.120.10.80">
    <property type="entry name" value="Kelch-type beta propeller"/>
    <property type="match status" value="1"/>
</dbReference>
<dbReference type="AlphaFoldDB" id="A0AAN6QHZ7"/>
<feature type="transmembrane region" description="Helical" evidence="6">
    <location>
        <begin position="408"/>
        <end position="430"/>
    </location>
</feature>
<dbReference type="GeneID" id="89936047"/>
<evidence type="ECO:0000256" key="4">
    <source>
        <dbReference type="ARBA" id="ARBA00023136"/>
    </source>
</evidence>
<dbReference type="InterPro" id="IPR011043">
    <property type="entry name" value="Gal_Oxase/kelch_b-propeller"/>
</dbReference>
<keyword evidence="8" id="KW-1185">Reference proteome</keyword>
<dbReference type="RefSeq" id="XP_064668114.1">
    <property type="nucleotide sequence ID" value="XM_064811922.1"/>
</dbReference>
<evidence type="ECO:0000256" key="1">
    <source>
        <dbReference type="ARBA" id="ARBA00004167"/>
    </source>
</evidence>
<feature type="compositionally biased region" description="Low complexity" evidence="5">
    <location>
        <begin position="596"/>
        <end position="617"/>
    </location>
</feature>
<dbReference type="GO" id="GO:0016020">
    <property type="term" value="C:membrane"/>
    <property type="evidence" value="ECO:0007669"/>
    <property type="project" value="UniProtKB-SubCell"/>
</dbReference>
<comment type="caution">
    <text evidence="7">The sequence shown here is derived from an EMBL/GenBank/DDBJ whole genome shotgun (WGS) entry which is preliminary data.</text>
</comment>
<evidence type="ECO:0000256" key="6">
    <source>
        <dbReference type="SAM" id="Phobius"/>
    </source>
</evidence>
<dbReference type="InterPro" id="IPR051694">
    <property type="entry name" value="Immunoregulatory_rcpt-like"/>
</dbReference>
<sequence>MPLPQPKTALNNVCSVVFNNTLYTYSADAFQSLRLEPGAEWEELPQGEKVTGAVCVGSTTGTPETSALFIVGGTGGPAGYQGLQKYTYATGQWETIPLSQPVTQQRLGHSAVYLNSTNSILIYAGNQDGSNSPSSQTFTIGASAPYEIRSWDTSPLPLTKPLLLPWSTSEAVLIGGSAENKQVFLFSVEKKWVDSGTSLVAPLPKDASAIQGVLMTGDDGSKTLFTFDPTESPNKVQRTVLYSGPGVPVPNAAPVRRRMVRRREVGSGAMEKRQSEPLTLNNWPAYNSTLAPTTARSNYALAQAPDGTVVIAGGNDEDVLCMFNPKQNSWEDAESMLGQARILSVDTSSTSSAVSTTTTASSTSSSISSATFTSASVSASNAVAVTETPSPTAAPAISGNSGPDVNTILGAVLGGFFGLAILLAIVYLCIQRRRKRQAHMEAGHIRRASGVSSSEKDGIGFAKDSLTLPQGPPGVFRGHQPQGSQSSFSSMAILMGRAGREKSVPPALSRKGSNESRRDSSDSILKAFKSSISKPIPQVSQPPTQDEKAVAFGRTTAEPRPRNVTAGDNVPDSTRRSSGWNRYWSGGSALNLLGFGSGNRNSNGNGNGTNSVTNNSRPTTLLGSDASSHYSNPHRITQDSATVPPLQSFEPRLSLSRVTSYSPTIAVYNEKLKEGMRGQIETQRPISAVSEGSASAYSSGIPESVHDAWDPTAANQPWGADRALNGYTSIYSTHLTPASQNPSRSLNPPPRPPGEPQPPVRDDMSWLNLGGGS</sequence>
<evidence type="ECO:0008006" key="9">
    <source>
        <dbReference type="Google" id="ProtNLM"/>
    </source>
</evidence>
<proteinExistence type="predicted"/>
<keyword evidence="2 6" id="KW-0812">Transmembrane</keyword>
<feature type="region of interest" description="Disordered" evidence="5">
    <location>
        <begin position="449"/>
        <end position="486"/>
    </location>
</feature>
<keyword evidence="4 6" id="KW-0472">Membrane</keyword>